<keyword evidence="2" id="KW-1185">Reference proteome</keyword>
<proteinExistence type="predicted"/>
<protein>
    <recommendedName>
        <fullName evidence="3">Alpha/beta hydrolase</fullName>
    </recommendedName>
</protein>
<gene>
    <name evidence="1" type="ORF">Ssi02_69130</name>
</gene>
<dbReference type="Proteomes" id="UP000606172">
    <property type="component" value="Unassembled WGS sequence"/>
</dbReference>
<accession>A0A919RMU5</accession>
<reference evidence="1" key="1">
    <citation type="submission" date="2021-01" db="EMBL/GenBank/DDBJ databases">
        <title>Whole genome shotgun sequence of Sinosporangium siamense NBRC 109515.</title>
        <authorList>
            <person name="Komaki H."/>
            <person name="Tamura T."/>
        </authorList>
    </citation>
    <scope>NUCLEOTIDE SEQUENCE</scope>
    <source>
        <strain evidence="1">NBRC 109515</strain>
    </source>
</reference>
<dbReference type="InterPro" id="IPR029058">
    <property type="entry name" value="AB_hydrolase_fold"/>
</dbReference>
<dbReference type="Gene3D" id="3.40.50.1820">
    <property type="entry name" value="alpha/beta hydrolase"/>
    <property type="match status" value="1"/>
</dbReference>
<dbReference type="RefSeq" id="WP_204031673.1">
    <property type="nucleotide sequence ID" value="NZ_BOOW01000049.1"/>
</dbReference>
<sequence length="71" mass="7808">MYNTTECGWPVGQQAVPTGVYSGEGAIRRLADRHNTIVHWPESNPGSHHFLAMSDPDPLAADIADFFAKVR</sequence>
<evidence type="ECO:0000313" key="2">
    <source>
        <dbReference type="Proteomes" id="UP000606172"/>
    </source>
</evidence>
<comment type="caution">
    <text evidence="1">The sequence shown here is derived from an EMBL/GenBank/DDBJ whole genome shotgun (WGS) entry which is preliminary data.</text>
</comment>
<evidence type="ECO:0000313" key="1">
    <source>
        <dbReference type="EMBL" id="GII96682.1"/>
    </source>
</evidence>
<evidence type="ECO:0008006" key="3">
    <source>
        <dbReference type="Google" id="ProtNLM"/>
    </source>
</evidence>
<dbReference type="EMBL" id="BOOW01000049">
    <property type="protein sequence ID" value="GII96682.1"/>
    <property type="molecule type" value="Genomic_DNA"/>
</dbReference>
<organism evidence="1 2">
    <name type="scientific">Sinosporangium siamense</name>
    <dbReference type="NCBI Taxonomy" id="1367973"/>
    <lineage>
        <taxon>Bacteria</taxon>
        <taxon>Bacillati</taxon>
        <taxon>Actinomycetota</taxon>
        <taxon>Actinomycetes</taxon>
        <taxon>Streptosporangiales</taxon>
        <taxon>Streptosporangiaceae</taxon>
        <taxon>Sinosporangium</taxon>
    </lineage>
</organism>
<dbReference type="AlphaFoldDB" id="A0A919RMU5"/>
<name>A0A919RMU5_9ACTN</name>